<accession>A0ACB9BGY9</accession>
<sequence length="161" mass="17386">MSLLPKLIAPGFVLKPNIQSRVYNSFLSLDSLINGVYGLICKDKAVDFLVSTWCLGIGLGDMDGWNGNYTVCLLPAGQLLVICIPPPYGADSAWHGANLLSNSEQTTGEADMGNERNRGSAKRRSDGDTRIICERGEAVGVGHCWVQSHKGCHVSLGHWVD</sequence>
<gene>
    <name evidence="1" type="ORF">L2E82_32049</name>
</gene>
<name>A0ACB9BGY9_CICIN</name>
<evidence type="ECO:0000313" key="2">
    <source>
        <dbReference type="Proteomes" id="UP001055811"/>
    </source>
</evidence>
<reference evidence="1 2" key="2">
    <citation type="journal article" date="2022" name="Mol. Ecol. Resour.">
        <title>The genomes of chicory, endive, great burdock and yacon provide insights into Asteraceae paleo-polyploidization history and plant inulin production.</title>
        <authorList>
            <person name="Fan W."/>
            <person name="Wang S."/>
            <person name="Wang H."/>
            <person name="Wang A."/>
            <person name="Jiang F."/>
            <person name="Liu H."/>
            <person name="Zhao H."/>
            <person name="Xu D."/>
            <person name="Zhang Y."/>
        </authorList>
    </citation>
    <scope>NUCLEOTIDE SEQUENCE [LARGE SCALE GENOMIC DNA]</scope>
    <source>
        <strain evidence="2">cv. Punajuju</strain>
        <tissue evidence="1">Leaves</tissue>
    </source>
</reference>
<proteinExistence type="predicted"/>
<keyword evidence="2" id="KW-1185">Reference proteome</keyword>
<reference evidence="2" key="1">
    <citation type="journal article" date="2022" name="Mol. Ecol. Resour.">
        <title>The genomes of chicory, endive, great burdock and yacon provide insights into Asteraceae palaeo-polyploidization history and plant inulin production.</title>
        <authorList>
            <person name="Fan W."/>
            <person name="Wang S."/>
            <person name="Wang H."/>
            <person name="Wang A."/>
            <person name="Jiang F."/>
            <person name="Liu H."/>
            <person name="Zhao H."/>
            <person name="Xu D."/>
            <person name="Zhang Y."/>
        </authorList>
    </citation>
    <scope>NUCLEOTIDE SEQUENCE [LARGE SCALE GENOMIC DNA]</scope>
    <source>
        <strain evidence="2">cv. Punajuju</strain>
    </source>
</reference>
<dbReference type="EMBL" id="CM042014">
    <property type="protein sequence ID" value="KAI3721046.1"/>
    <property type="molecule type" value="Genomic_DNA"/>
</dbReference>
<comment type="caution">
    <text evidence="1">The sequence shown here is derived from an EMBL/GenBank/DDBJ whole genome shotgun (WGS) entry which is preliminary data.</text>
</comment>
<dbReference type="Proteomes" id="UP001055811">
    <property type="component" value="Linkage Group LG06"/>
</dbReference>
<evidence type="ECO:0000313" key="1">
    <source>
        <dbReference type="EMBL" id="KAI3721046.1"/>
    </source>
</evidence>
<protein>
    <submittedName>
        <fullName evidence="1">Uncharacterized protein</fullName>
    </submittedName>
</protein>
<organism evidence="1 2">
    <name type="scientific">Cichorium intybus</name>
    <name type="common">Chicory</name>
    <dbReference type="NCBI Taxonomy" id="13427"/>
    <lineage>
        <taxon>Eukaryota</taxon>
        <taxon>Viridiplantae</taxon>
        <taxon>Streptophyta</taxon>
        <taxon>Embryophyta</taxon>
        <taxon>Tracheophyta</taxon>
        <taxon>Spermatophyta</taxon>
        <taxon>Magnoliopsida</taxon>
        <taxon>eudicotyledons</taxon>
        <taxon>Gunneridae</taxon>
        <taxon>Pentapetalae</taxon>
        <taxon>asterids</taxon>
        <taxon>campanulids</taxon>
        <taxon>Asterales</taxon>
        <taxon>Asteraceae</taxon>
        <taxon>Cichorioideae</taxon>
        <taxon>Cichorieae</taxon>
        <taxon>Cichoriinae</taxon>
        <taxon>Cichorium</taxon>
    </lineage>
</organism>